<evidence type="ECO:0000256" key="1">
    <source>
        <dbReference type="ARBA" id="ARBA00010641"/>
    </source>
</evidence>
<evidence type="ECO:0000313" key="8">
    <source>
        <dbReference type="Proteomes" id="UP000319004"/>
    </source>
</evidence>
<dbReference type="Pfam" id="PF08281">
    <property type="entry name" value="Sigma70_r4_2"/>
    <property type="match status" value="1"/>
</dbReference>
<feature type="domain" description="RNA polymerase sigma factor 70 region 4 type 2" evidence="6">
    <location>
        <begin position="127"/>
        <end position="175"/>
    </location>
</feature>
<sequence>MNHLNHQCDPSCDDAASEPLSDQAWLTQVFRENELPMMGYATHLLGDRDRASDVVQDTFVRLCKQPRQQVQDRVRQWLFRVCRNRALDILKKESRMKTLDDANASRQISRDSDPVSIAEMTERYENAQGLLATLPPRQQEVIRLKIHGDLSYREISELTGLSVGNVGYLLSTGLKLIRNRLATAE</sequence>
<keyword evidence="4" id="KW-0804">Transcription</keyword>
<evidence type="ECO:0000256" key="2">
    <source>
        <dbReference type="ARBA" id="ARBA00023015"/>
    </source>
</evidence>
<dbReference type="PANTHER" id="PTHR43133">
    <property type="entry name" value="RNA POLYMERASE ECF-TYPE SIGMA FACTO"/>
    <property type="match status" value="1"/>
</dbReference>
<dbReference type="InterPro" id="IPR013249">
    <property type="entry name" value="RNA_pol_sigma70_r4_t2"/>
</dbReference>
<keyword evidence="8" id="KW-1185">Reference proteome</keyword>
<feature type="domain" description="RNA polymerase sigma-70 region 2" evidence="5">
    <location>
        <begin position="30"/>
        <end position="95"/>
    </location>
</feature>
<proteinExistence type="inferred from homology"/>
<dbReference type="Proteomes" id="UP000319004">
    <property type="component" value="Chromosome"/>
</dbReference>
<name>A0A518I429_9BACT</name>
<keyword evidence="3" id="KW-0731">Sigma factor</keyword>
<dbReference type="Gene3D" id="1.10.10.10">
    <property type="entry name" value="Winged helix-like DNA-binding domain superfamily/Winged helix DNA-binding domain"/>
    <property type="match status" value="1"/>
</dbReference>
<keyword evidence="2" id="KW-0805">Transcription regulation</keyword>
<dbReference type="PANTHER" id="PTHR43133:SF51">
    <property type="entry name" value="RNA POLYMERASE SIGMA FACTOR"/>
    <property type="match status" value="1"/>
</dbReference>
<dbReference type="InterPro" id="IPR014284">
    <property type="entry name" value="RNA_pol_sigma-70_dom"/>
</dbReference>
<dbReference type="EMBL" id="CP037423">
    <property type="protein sequence ID" value="QDV47807.1"/>
    <property type="molecule type" value="Genomic_DNA"/>
</dbReference>
<dbReference type="SUPFAM" id="SSF88946">
    <property type="entry name" value="Sigma2 domain of RNA polymerase sigma factors"/>
    <property type="match status" value="1"/>
</dbReference>
<dbReference type="InterPro" id="IPR013324">
    <property type="entry name" value="RNA_pol_sigma_r3/r4-like"/>
</dbReference>
<dbReference type="Gene3D" id="1.10.1740.10">
    <property type="match status" value="1"/>
</dbReference>
<dbReference type="AlphaFoldDB" id="A0A518I429"/>
<dbReference type="GO" id="GO:0006352">
    <property type="term" value="P:DNA-templated transcription initiation"/>
    <property type="evidence" value="ECO:0007669"/>
    <property type="project" value="InterPro"/>
</dbReference>
<dbReference type="OrthoDB" id="283659at2"/>
<evidence type="ECO:0000259" key="5">
    <source>
        <dbReference type="Pfam" id="PF04542"/>
    </source>
</evidence>
<evidence type="ECO:0000256" key="3">
    <source>
        <dbReference type="ARBA" id="ARBA00023082"/>
    </source>
</evidence>
<evidence type="ECO:0000256" key="4">
    <source>
        <dbReference type="ARBA" id="ARBA00023163"/>
    </source>
</evidence>
<gene>
    <name evidence="7" type="primary">sigM_3</name>
    <name evidence="7" type="ORF">Enr13x_77190</name>
</gene>
<comment type="similarity">
    <text evidence="1">Belongs to the sigma-70 factor family. ECF subfamily.</text>
</comment>
<dbReference type="InterPro" id="IPR013325">
    <property type="entry name" value="RNA_pol_sigma_r2"/>
</dbReference>
<dbReference type="InterPro" id="IPR039425">
    <property type="entry name" value="RNA_pol_sigma-70-like"/>
</dbReference>
<dbReference type="RefSeq" id="WP_145391871.1">
    <property type="nucleotide sequence ID" value="NZ_CP037423.1"/>
</dbReference>
<evidence type="ECO:0000259" key="6">
    <source>
        <dbReference type="Pfam" id="PF08281"/>
    </source>
</evidence>
<dbReference type="NCBIfam" id="TIGR02937">
    <property type="entry name" value="sigma70-ECF"/>
    <property type="match status" value="1"/>
</dbReference>
<accession>A0A518I429</accession>
<dbReference type="GO" id="GO:0016987">
    <property type="term" value="F:sigma factor activity"/>
    <property type="evidence" value="ECO:0007669"/>
    <property type="project" value="UniProtKB-KW"/>
</dbReference>
<dbReference type="KEGG" id="snep:Enr13x_77190"/>
<dbReference type="InterPro" id="IPR007627">
    <property type="entry name" value="RNA_pol_sigma70_r2"/>
</dbReference>
<evidence type="ECO:0000313" key="7">
    <source>
        <dbReference type="EMBL" id="QDV47807.1"/>
    </source>
</evidence>
<dbReference type="Pfam" id="PF04542">
    <property type="entry name" value="Sigma70_r2"/>
    <property type="match status" value="1"/>
</dbReference>
<dbReference type="SUPFAM" id="SSF88659">
    <property type="entry name" value="Sigma3 and sigma4 domains of RNA polymerase sigma factors"/>
    <property type="match status" value="1"/>
</dbReference>
<organism evidence="7 8">
    <name type="scientific">Stieleria neptunia</name>
    <dbReference type="NCBI Taxonomy" id="2527979"/>
    <lineage>
        <taxon>Bacteria</taxon>
        <taxon>Pseudomonadati</taxon>
        <taxon>Planctomycetota</taxon>
        <taxon>Planctomycetia</taxon>
        <taxon>Pirellulales</taxon>
        <taxon>Pirellulaceae</taxon>
        <taxon>Stieleria</taxon>
    </lineage>
</organism>
<protein>
    <submittedName>
        <fullName evidence="7">RNA polymerase sigma factor SigM</fullName>
    </submittedName>
</protein>
<dbReference type="GO" id="GO:0003677">
    <property type="term" value="F:DNA binding"/>
    <property type="evidence" value="ECO:0007669"/>
    <property type="project" value="InterPro"/>
</dbReference>
<reference evidence="7 8" key="1">
    <citation type="submission" date="2019-03" db="EMBL/GenBank/DDBJ databases">
        <title>Deep-cultivation of Planctomycetes and their phenomic and genomic characterization uncovers novel biology.</title>
        <authorList>
            <person name="Wiegand S."/>
            <person name="Jogler M."/>
            <person name="Boedeker C."/>
            <person name="Pinto D."/>
            <person name="Vollmers J."/>
            <person name="Rivas-Marin E."/>
            <person name="Kohn T."/>
            <person name="Peeters S.H."/>
            <person name="Heuer A."/>
            <person name="Rast P."/>
            <person name="Oberbeckmann S."/>
            <person name="Bunk B."/>
            <person name="Jeske O."/>
            <person name="Meyerdierks A."/>
            <person name="Storesund J.E."/>
            <person name="Kallscheuer N."/>
            <person name="Luecker S."/>
            <person name="Lage O.M."/>
            <person name="Pohl T."/>
            <person name="Merkel B.J."/>
            <person name="Hornburger P."/>
            <person name="Mueller R.-W."/>
            <person name="Bruemmer F."/>
            <person name="Labrenz M."/>
            <person name="Spormann A.M."/>
            <person name="Op den Camp H."/>
            <person name="Overmann J."/>
            <person name="Amann R."/>
            <person name="Jetten M.S.M."/>
            <person name="Mascher T."/>
            <person name="Medema M.H."/>
            <person name="Devos D.P."/>
            <person name="Kaster A.-K."/>
            <person name="Ovreas L."/>
            <person name="Rohde M."/>
            <person name="Galperin M.Y."/>
            <person name="Jogler C."/>
        </authorList>
    </citation>
    <scope>NUCLEOTIDE SEQUENCE [LARGE SCALE GENOMIC DNA]</scope>
    <source>
        <strain evidence="7 8">Enr13</strain>
    </source>
</reference>
<dbReference type="InterPro" id="IPR036388">
    <property type="entry name" value="WH-like_DNA-bd_sf"/>
</dbReference>
<dbReference type="CDD" id="cd06171">
    <property type="entry name" value="Sigma70_r4"/>
    <property type="match status" value="1"/>
</dbReference>